<dbReference type="SMART" id="SM00354">
    <property type="entry name" value="HTH_LACI"/>
    <property type="match status" value="1"/>
</dbReference>
<evidence type="ECO:0000259" key="4">
    <source>
        <dbReference type="PROSITE" id="PS50932"/>
    </source>
</evidence>
<dbReference type="Pfam" id="PF13377">
    <property type="entry name" value="Peripla_BP_3"/>
    <property type="match status" value="1"/>
</dbReference>
<evidence type="ECO:0000256" key="3">
    <source>
        <dbReference type="ARBA" id="ARBA00023163"/>
    </source>
</evidence>
<dbReference type="Gene3D" id="1.10.260.40">
    <property type="entry name" value="lambda repressor-like DNA-binding domains"/>
    <property type="match status" value="1"/>
</dbReference>
<keyword evidence="1" id="KW-0805">Transcription regulation</keyword>
<dbReference type="CDD" id="cd01392">
    <property type="entry name" value="HTH_LacI"/>
    <property type="match status" value="1"/>
</dbReference>
<proteinExistence type="predicted"/>
<keyword evidence="6" id="KW-1185">Reference proteome</keyword>
<protein>
    <submittedName>
        <fullName evidence="5">LacI family transcriptional regulator</fullName>
    </submittedName>
</protein>
<dbReference type="InterPro" id="IPR028082">
    <property type="entry name" value="Peripla_BP_I"/>
</dbReference>
<dbReference type="SUPFAM" id="SSF47413">
    <property type="entry name" value="lambda repressor-like DNA-binding domains"/>
    <property type="match status" value="1"/>
</dbReference>
<dbReference type="GO" id="GO:0003700">
    <property type="term" value="F:DNA-binding transcription factor activity"/>
    <property type="evidence" value="ECO:0007669"/>
    <property type="project" value="TreeGrafter"/>
</dbReference>
<keyword evidence="2" id="KW-0238">DNA-binding</keyword>
<dbReference type="CDD" id="cd20010">
    <property type="entry name" value="PBP1_AglR-like"/>
    <property type="match status" value="1"/>
</dbReference>
<feature type="domain" description="HTH lacI-type" evidence="4">
    <location>
        <begin position="63"/>
        <end position="117"/>
    </location>
</feature>
<organism evidence="5 6">
    <name type="scientific">Oharaeibacter diazotrophicus</name>
    <dbReference type="NCBI Taxonomy" id="1920512"/>
    <lineage>
        <taxon>Bacteria</taxon>
        <taxon>Pseudomonadati</taxon>
        <taxon>Pseudomonadota</taxon>
        <taxon>Alphaproteobacteria</taxon>
        <taxon>Hyphomicrobiales</taxon>
        <taxon>Pleomorphomonadaceae</taxon>
        <taxon>Oharaeibacter</taxon>
    </lineage>
</organism>
<dbReference type="InterPro" id="IPR000843">
    <property type="entry name" value="HTH_LacI"/>
</dbReference>
<dbReference type="Gene3D" id="3.40.50.2300">
    <property type="match status" value="2"/>
</dbReference>
<sequence length="401" mass="43360">MSSGAHRVVPAEVGSVPTEITVFRPFAVAYHDDRGALVSRRDGFPRAAAPTQSVLTDHDPMAMNLKELSAHLGLSQTTVSRALNGYPEVSEATRLRVLQAAEETGYRPSPAARRLATGKAYALGMVFPVERNVLMDPLFVDFLAGVSETAVRSNFDILISPTTAEQEIDTYARLARNGTVDAVILSGPMIDDPRVELVQRLGFPAVVHGRSHFERPVAFLDIDNEDAFFQAVRFLTQLGHRRIALINGDERMTFAADRRRGMERALAAAGISPDDQLWYAGAMTAENGYRFARAALAEADPPTAVLGSSILVGHGVLRAAAEAGVAVPDDLSLIVHDDDMPAFRADQMLPPLTTTRSSIRAAGARVAEMALARMQGESAETLQEVWPVELVVRGSTAPPRR</sequence>
<dbReference type="GO" id="GO:0000976">
    <property type="term" value="F:transcription cis-regulatory region binding"/>
    <property type="evidence" value="ECO:0007669"/>
    <property type="project" value="TreeGrafter"/>
</dbReference>
<keyword evidence="3" id="KW-0804">Transcription</keyword>
<dbReference type="InterPro" id="IPR046335">
    <property type="entry name" value="LacI/GalR-like_sensor"/>
</dbReference>
<dbReference type="PANTHER" id="PTHR30146:SF109">
    <property type="entry name" value="HTH-TYPE TRANSCRIPTIONAL REGULATOR GALS"/>
    <property type="match status" value="1"/>
</dbReference>
<reference evidence="5 6" key="1">
    <citation type="submission" date="2019-03" db="EMBL/GenBank/DDBJ databases">
        <title>Genomic Encyclopedia of Type Strains, Phase IV (KMG-IV): sequencing the most valuable type-strain genomes for metagenomic binning, comparative biology and taxonomic classification.</title>
        <authorList>
            <person name="Goeker M."/>
        </authorList>
    </citation>
    <scope>NUCLEOTIDE SEQUENCE [LARGE SCALE GENOMIC DNA]</scope>
    <source>
        <strain evidence="5 6">DSM 102969</strain>
    </source>
</reference>
<gene>
    <name evidence="5" type="ORF">EDD54_0280</name>
</gene>
<evidence type="ECO:0000256" key="1">
    <source>
        <dbReference type="ARBA" id="ARBA00023015"/>
    </source>
</evidence>
<name>A0A4R6RIQ5_9HYPH</name>
<comment type="caution">
    <text evidence="5">The sequence shown here is derived from an EMBL/GenBank/DDBJ whole genome shotgun (WGS) entry which is preliminary data.</text>
</comment>
<dbReference type="InterPro" id="IPR010982">
    <property type="entry name" value="Lambda_DNA-bd_dom_sf"/>
</dbReference>
<dbReference type="PROSITE" id="PS50932">
    <property type="entry name" value="HTH_LACI_2"/>
    <property type="match status" value="1"/>
</dbReference>
<dbReference type="Pfam" id="PF00356">
    <property type="entry name" value="LacI"/>
    <property type="match status" value="1"/>
</dbReference>
<dbReference type="Proteomes" id="UP000294547">
    <property type="component" value="Unassembled WGS sequence"/>
</dbReference>
<dbReference type="PANTHER" id="PTHR30146">
    <property type="entry name" value="LACI-RELATED TRANSCRIPTIONAL REPRESSOR"/>
    <property type="match status" value="1"/>
</dbReference>
<dbReference type="SUPFAM" id="SSF53822">
    <property type="entry name" value="Periplasmic binding protein-like I"/>
    <property type="match status" value="1"/>
</dbReference>
<evidence type="ECO:0000256" key="2">
    <source>
        <dbReference type="ARBA" id="ARBA00023125"/>
    </source>
</evidence>
<evidence type="ECO:0000313" key="5">
    <source>
        <dbReference type="EMBL" id="TDP86409.1"/>
    </source>
</evidence>
<dbReference type="EMBL" id="SNXY01000006">
    <property type="protein sequence ID" value="TDP86409.1"/>
    <property type="molecule type" value="Genomic_DNA"/>
</dbReference>
<dbReference type="AlphaFoldDB" id="A0A4R6RIQ5"/>
<evidence type="ECO:0000313" key="6">
    <source>
        <dbReference type="Proteomes" id="UP000294547"/>
    </source>
</evidence>
<accession>A0A4R6RIQ5</accession>